<evidence type="ECO:0000259" key="2">
    <source>
        <dbReference type="Pfam" id="PF01979"/>
    </source>
</evidence>
<dbReference type="RefSeq" id="WP_188640995.1">
    <property type="nucleotide sequence ID" value="NZ_BMID01000001.1"/>
</dbReference>
<dbReference type="PANTHER" id="PTHR43135:SF3">
    <property type="entry name" value="ALPHA-D-RIBOSE 1-METHYLPHOSPHONATE 5-TRIPHOSPHATE DIPHOSPHATASE"/>
    <property type="match status" value="1"/>
</dbReference>
<dbReference type="Gene3D" id="2.30.40.10">
    <property type="entry name" value="Urease, subunit C, domain 1"/>
    <property type="match status" value="1"/>
</dbReference>
<dbReference type="InterPro" id="IPR006680">
    <property type="entry name" value="Amidohydro-rel"/>
</dbReference>
<feature type="signal peptide" evidence="1">
    <location>
        <begin position="1"/>
        <end position="28"/>
    </location>
</feature>
<keyword evidence="1" id="KW-0732">Signal</keyword>
<accession>A0ABQ1F3B0</accession>
<evidence type="ECO:0000313" key="3">
    <source>
        <dbReference type="EMBL" id="GFZ98078.1"/>
    </source>
</evidence>
<comment type="caution">
    <text evidence="3">The sequence shown here is derived from an EMBL/GenBank/DDBJ whole genome shotgun (WGS) entry which is preliminary data.</text>
</comment>
<feature type="domain" description="Amidohydrolase-related" evidence="2">
    <location>
        <begin position="85"/>
        <end position="432"/>
    </location>
</feature>
<proteinExistence type="predicted"/>
<dbReference type="SUPFAM" id="SSF51338">
    <property type="entry name" value="Composite domain of metallo-dependent hydrolases"/>
    <property type="match status" value="1"/>
</dbReference>
<organism evidence="3 4">
    <name type="scientific">Blastomonas marina</name>
    <dbReference type="NCBI Taxonomy" id="1867408"/>
    <lineage>
        <taxon>Bacteria</taxon>
        <taxon>Pseudomonadati</taxon>
        <taxon>Pseudomonadota</taxon>
        <taxon>Alphaproteobacteria</taxon>
        <taxon>Sphingomonadales</taxon>
        <taxon>Sphingomonadaceae</taxon>
        <taxon>Blastomonas</taxon>
    </lineage>
</organism>
<evidence type="ECO:0000313" key="4">
    <source>
        <dbReference type="Proteomes" id="UP000603317"/>
    </source>
</evidence>
<dbReference type="CDD" id="cd01299">
    <property type="entry name" value="Met_dep_hydrolase_A"/>
    <property type="match status" value="1"/>
</dbReference>
<dbReference type="Proteomes" id="UP000603317">
    <property type="component" value="Unassembled WGS sequence"/>
</dbReference>
<evidence type="ECO:0000256" key="1">
    <source>
        <dbReference type="SAM" id="SignalP"/>
    </source>
</evidence>
<keyword evidence="4" id="KW-1185">Reference proteome</keyword>
<reference evidence="4" key="1">
    <citation type="journal article" date="2019" name="Int. J. Syst. Evol. Microbiol.">
        <title>The Global Catalogue of Microorganisms (GCM) 10K type strain sequencing project: providing services to taxonomists for standard genome sequencing and annotation.</title>
        <authorList>
            <consortium name="The Broad Institute Genomics Platform"/>
            <consortium name="The Broad Institute Genome Sequencing Center for Infectious Disease"/>
            <person name="Wu L."/>
            <person name="Ma J."/>
        </authorList>
    </citation>
    <scope>NUCLEOTIDE SEQUENCE [LARGE SCALE GENOMIC DNA]</scope>
    <source>
        <strain evidence="4">CGMCC 1.15297</strain>
    </source>
</reference>
<protein>
    <submittedName>
        <fullName evidence="3">Xaa-Pro dipeptidase</fullName>
    </submittedName>
</protein>
<dbReference type="Pfam" id="PF01979">
    <property type="entry name" value="Amidohydro_1"/>
    <property type="match status" value="1"/>
</dbReference>
<dbReference type="InterPro" id="IPR032466">
    <property type="entry name" value="Metal_Hydrolase"/>
</dbReference>
<dbReference type="InterPro" id="IPR011059">
    <property type="entry name" value="Metal-dep_hydrolase_composite"/>
</dbReference>
<dbReference type="PANTHER" id="PTHR43135">
    <property type="entry name" value="ALPHA-D-RIBOSE 1-METHYLPHOSPHONATE 5-TRIPHOSPHATE DIPHOSPHATASE"/>
    <property type="match status" value="1"/>
</dbReference>
<gene>
    <name evidence="3" type="ORF">GCM10010923_02720</name>
</gene>
<name>A0ABQ1F3B0_9SPHN</name>
<dbReference type="EMBL" id="BMID01000001">
    <property type="protein sequence ID" value="GFZ98078.1"/>
    <property type="molecule type" value="Genomic_DNA"/>
</dbReference>
<dbReference type="InterPro" id="IPR051781">
    <property type="entry name" value="Metallo-dep_Hydrolase"/>
</dbReference>
<dbReference type="Gene3D" id="3.20.20.140">
    <property type="entry name" value="Metal-dependent hydrolases"/>
    <property type="match status" value="1"/>
</dbReference>
<dbReference type="InterPro" id="IPR057744">
    <property type="entry name" value="OTAase-like"/>
</dbReference>
<sequence>MTFTAFAARTLAPIAALAGLMTTGPALAQDELQTILVDRVIVDPAQPALEGPRTITVRGGRIASIEEGWAEAAEGAPTIDLSGKTVMPGLIDLHVHLTGDPGGDYWKEAVEADEWGVVVGAKNARLTALAGFTTVREAGSGPQTAFALRRGTAEGMIAGPRIIAAGPPLAIIGGHGDVNGFRPEVNELLDSGFTCTGAVECAAKVRLASQNGADTIKITATGGVLSQQGRGLEAHFSDAEMKAIADTAHSLGLKVMAHAHGARGIEAAARAGIDTIEHGTYLDEAAAEAMKANGTVLVPTLMAFKGVTERLGQGVYTPVVEDKIRAVAETARVFMGKAYRWGVPIAFGTDAGVFAHGRNAGEFALMVEQGMSPRDALASATTVAARVLEMENEIGRIAPGMSADIIAVTGDPLADVTVLEKVEWVMVRGRVVE</sequence>
<feature type="chain" id="PRO_5045399758" evidence="1">
    <location>
        <begin position="29"/>
        <end position="433"/>
    </location>
</feature>
<dbReference type="SUPFAM" id="SSF51556">
    <property type="entry name" value="Metallo-dependent hydrolases"/>
    <property type="match status" value="1"/>
</dbReference>